<reference evidence="7 8" key="1">
    <citation type="submission" date="2019-03" db="EMBL/GenBank/DDBJ databases">
        <title>Genomic Encyclopedia of Archaeal and Bacterial Type Strains, Phase II (KMG-II): from individual species to whole genera.</title>
        <authorList>
            <person name="Goeker M."/>
        </authorList>
    </citation>
    <scope>NUCLEOTIDE SEQUENCE [LARGE SCALE GENOMIC DNA]</scope>
    <source>
        <strain evidence="7 8">DSM 18435</strain>
    </source>
</reference>
<dbReference type="InterPro" id="IPR006145">
    <property type="entry name" value="PsdUridine_synth_RsuA/RluA"/>
</dbReference>
<dbReference type="CDD" id="cd02870">
    <property type="entry name" value="PseudoU_synth_RsuA_like"/>
    <property type="match status" value="1"/>
</dbReference>
<dbReference type="RefSeq" id="WP_317128270.1">
    <property type="nucleotide sequence ID" value="NZ_SNYI01000001.1"/>
</dbReference>
<dbReference type="EC" id="5.4.99.-" evidence="4"/>
<dbReference type="Proteomes" id="UP000295468">
    <property type="component" value="Unassembled WGS sequence"/>
</dbReference>
<accession>A0A4R6TQ34</accession>
<dbReference type="PROSITE" id="PS50889">
    <property type="entry name" value="S4"/>
    <property type="match status" value="1"/>
</dbReference>
<keyword evidence="2 4" id="KW-0413">Isomerase</keyword>
<evidence type="ECO:0000256" key="1">
    <source>
        <dbReference type="ARBA" id="ARBA00008348"/>
    </source>
</evidence>
<name>A0A4R6TQ34_9FLAO</name>
<keyword evidence="8" id="KW-1185">Reference proteome</keyword>
<evidence type="ECO:0000256" key="2">
    <source>
        <dbReference type="ARBA" id="ARBA00023235"/>
    </source>
</evidence>
<dbReference type="Gene3D" id="3.30.70.580">
    <property type="entry name" value="Pseudouridine synthase I, catalytic domain, N-terminal subdomain"/>
    <property type="match status" value="1"/>
</dbReference>
<sequence>MSSSESNSGRKPASKGKGKFGDNKSKRRESPSGGSSKKSFGGRSAAGKGGDRPYRKPGQRPTGPKKSAPKQSKDPSLIRLNRYIANSGVCSRREADTYIAAGNVTVNGTVISEMGYKVKPTDEVRFDGRLLNREKKEYVLLNKPKNFITTTSDEKGRRTVMELVTNASKARLLPVGRLDRNTTGLLLFTNDGDLTKKLTHPKHEVRKIYHVELNKNLTAADLRKIQEGLTLEDGPIEVDDVSYVQNAPKREVGIQIHSGKNRIVRRIFEHLGYDVVKLDRVVFAGLTKKDLPRGHWRNLTEQELINLKNIK</sequence>
<dbReference type="PROSITE" id="PS01149">
    <property type="entry name" value="PSI_RSU"/>
    <property type="match status" value="1"/>
</dbReference>
<dbReference type="InterPro" id="IPR000748">
    <property type="entry name" value="PsdUridine_synth_RsuA/RluB/E/F"/>
</dbReference>
<evidence type="ECO:0000256" key="3">
    <source>
        <dbReference type="PROSITE-ProRule" id="PRU00182"/>
    </source>
</evidence>
<comment type="similarity">
    <text evidence="1 4">Belongs to the pseudouridine synthase RsuA family.</text>
</comment>
<dbReference type="SUPFAM" id="SSF55120">
    <property type="entry name" value="Pseudouridine synthase"/>
    <property type="match status" value="1"/>
</dbReference>
<dbReference type="InterPro" id="IPR020103">
    <property type="entry name" value="PsdUridine_synth_cat_dom_sf"/>
</dbReference>
<dbReference type="NCBIfam" id="TIGR00093">
    <property type="entry name" value="pseudouridine synthase"/>
    <property type="match status" value="1"/>
</dbReference>
<organism evidence="7 8">
    <name type="scientific">Zeaxanthinibacter enoshimensis</name>
    <dbReference type="NCBI Taxonomy" id="392009"/>
    <lineage>
        <taxon>Bacteria</taxon>
        <taxon>Pseudomonadati</taxon>
        <taxon>Bacteroidota</taxon>
        <taxon>Flavobacteriia</taxon>
        <taxon>Flavobacteriales</taxon>
        <taxon>Flavobacteriaceae</taxon>
        <taxon>Zeaxanthinibacter</taxon>
    </lineage>
</organism>
<evidence type="ECO:0000313" key="7">
    <source>
        <dbReference type="EMBL" id="TDQ33280.1"/>
    </source>
</evidence>
<feature type="region of interest" description="Disordered" evidence="5">
    <location>
        <begin position="1"/>
        <end position="79"/>
    </location>
</feature>
<dbReference type="GO" id="GO:0000455">
    <property type="term" value="P:enzyme-directed rRNA pseudouridine synthesis"/>
    <property type="evidence" value="ECO:0007669"/>
    <property type="project" value="UniProtKB-ARBA"/>
</dbReference>
<dbReference type="SMART" id="SM00363">
    <property type="entry name" value="S4"/>
    <property type="match status" value="1"/>
</dbReference>
<dbReference type="FunFam" id="3.10.290.10:FF:000003">
    <property type="entry name" value="Pseudouridine synthase"/>
    <property type="match status" value="1"/>
</dbReference>
<dbReference type="InterPro" id="IPR020094">
    <property type="entry name" value="TruA/RsuA/RluB/E/F_N"/>
</dbReference>
<evidence type="ECO:0000256" key="4">
    <source>
        <dbReference type="RuleBase" id="RU003887"/>
    </source>
</evidence>
<dbReference type="Gene3D" id="3.10.290.10">
    <property type="entry name" value="RNA-binding S4 domain"/>
    <property type="match status" value="1"/>
</dbReference>
<dbReference type="CDD" id="cd00165">
    <property type="entry name" value="S4"/>
    <property type="match status" value="1"/>
</dbReference>
<dbReference type="InterPro" id="IPR002942">
    <property type="entry name" value="S4_RNA-bd"/>
</dbReference>
<dbReference type="Pfam" id="PF00849">
    <property type="entry name" value="PseudoU_synth_2"/>
    <property type="match status" value="1"/>
</dbReference>
<dbReference type="InterPro" id="IPR036986">
    <property type="entry name" value="S4_RNA-bd_sf"/>
</dbReference>
<feature type="compositionally biased region" description="Low complexity" evidence="5">
    <location>
        <begin position="31"/>
        <end position="46"/>
    </location>
</feature>
<evidence type="ECO:0000256" key="5">
    <source>
        <dbReference type="SAM" id="MobiDB-lite"/>
    </source>
</evidence>
<gene>
    <name evidence="7" type="ORF">CLV82_1118</name>
</gene>
<dbReference type="Gene3D" id="3.30.70.1560">
    <property type="entry name" value="Alpha-L RNA-binding motif"/>
    <property type="match status" value="1"/>
</dbReference>
<dbReference type="InterPro" id="IPR018496">
    <property type="entry name" value="PsdUridine_synth_RsuA/RluB_CS"/>
</dbReference>
<comment type="caution">
    <text evidence="7">The sequence shown here is derived from an EMBL/GenBank/DDBJ whole genome shotgun (WGS) entry which is preliminary data.</text>
</comment>
<dbReference type="SUPFAM" id="SSF55174">
    <property type="entry name" value="Alpha-L RNA-binding motif"/>
    <property type="match status" value="1"/>
</dbReference>
<dbReference type="EMBL" id="SNYI01000001">
    <property type="protein sequence ID" value="TDQ33280.1"/>
    <property type="molecule type" value="Genomic_DNA"/>
</dbReference>
<dbReference type="GO" id="GO:0003723">
    <property type="term" value="F:RNA binding"/>
    <property type="evidence" value="ECO:0007669"/>
    <property type="project" value="UniProtKB-KW"/>
</dbReference>
<evidence type="ECO:0000313" key="8">
    <source>
        <dbReference type="Proteomes" id="UP000295468"/>
    </source>
</evidence>
<dbReference type="PANTHER" id="PTHR47683">
    <property type="entry name" value="PSEUDOURIDINE SYNTHASE FAMILY PROTEIN-RELATED"/>
    <property type="match status" value="1"/>
</dbReference>
<proteinExistence type="inferred from homology"/>
<dbReference type="PANTHER" id="PTHR47683:SF2">
    <property type="entry name" value="RNA-BINDING S4 DOMAIN-CONTAINING PROTEIN"/>
    <property type="match status" value="1"/>
</dbReference>
<dbReference type="InterPro" id="IPR050343">
    <property type="entry name" value="RsuA_PseudoU_synthase"/>
</dbReference>
<dbReference type="Pfam" id="PF01479">
    <property type="entry name" value="S4"/>
    <property type="match status" value="1"/>
</dbReference>
<feature type="compositionally biased region" description="Basic and acidic residues" evidence="5">
    <location>
        <begin position="19"/>
        <end position="30"/>
    </location>
</feature>
<protein>
    <recommendedName>
        <fullName evidence="4">Pseudouridine synthase</fullName>
        <ecNumber evidence="4">5.4.99.-</ecNumber>
    </recommendedName>
</protein>
<dbReference type="InterPro" id="IPR042092">
    <property type="entry name" value="PsdUridine_s_RsuA/RluB/E/F_cat"/>
</dbReference>
<feature type="domain" description="RNA-binding S4" evidence="6">
    <location>
        <begin position="78"/>
        <end position="139"/>
    </location>
</feature>
<keyword evidence="3" id="KW-0694">RNA-binding</keyword>
<dbReference type="GO" id="GO:0120159">
    <property type="term" value="F:rRNA pseudouridine synthase activity"/>
    <property type="evidence" value="ECO:0007669"/>
    <property type="project" value="UniProtKB-ARBA"/>
</dbReference>
<dbReference type="AlphaFoldDB" id="A0A4R6TQ34"/>
<evidence type="ECO:0000259" key="6">
    <source>
        <dbReference type="SMART" id="SM00363"/>
    </source>
</evidence>